<evidence type="ECO:0000313" key="1">
    <source>
        <dbReference type="EMBL" id="CAL1376352.1"/>
    </source>
</evidence>
<proteinExistence type="predicted"/>
<sequence>MKHLFLDCPVARALWTQSDLDHLGEGLPRHTFPLFLKKLLAILQQPSQFMGVIAILWKIWRSRNWVVFEGKQFGILALMRQYHQQVGEWLSLPNDPRRPSLSPPSTSTVGLGGTGGLCVVGMEQFVQGLTLREALCSLMREGRPFGMLVFSSLGWMTQWWRKYLPFVKQSAGV</sequence>
<gene>
    <name evidence="1" type="ORF">LTRI10_LOCUS18088</name>
</gene>
<organism evidence="1 2">
    <name type="scientific">Linum trigynum</name>
    <dbReference type="NCBI Taxonomy" id="586398"/>
    <lineage>
        <taxon>Eukaryota</taxon>
        <taxon>Viridiplantae</taxon>
        <taxon>Streptophyta</taxon>
        <taxon>Embryophyta</taxon>
        <taxon>Tracheophyta</taxon>
        <taxon>Spermatophyta</taxon>
        <taxon>Magnoliopsida</taxon>
        <taxon>eudicotyledons</taxon>
        <taxon>Gunneridae</taxon>
        <taxon>Pentapetalae</taxon>
        <taxon>rosids</taxon>
        <taxon>fabids</taxon>
        <taxon>Malpighiales</taxon>
        <taxon>Linaceae</taxon>
        <taxon>Linum</taxon>
    </lineage>
</organism>
<accession>A0AAV2DS31</accession>
<dbReference type="EMBL" id="OZ034816">
    <property type="protein sequence ID" value="CAL1376352.1"/>
    <property type="molecule type" value="Genomic_DNA"/>
</dbReference>
<reference evidence="1 2" key="1">
    <citation type="submission" date="2024-04" db="EMBL/GenBank/DDBJ databases">
        <authorList>
            <person name="Fracassetti M."/>
        </authorList>
    </citation>
    <scope>NUCLEOTIDE SEQUENCE [LARGE SCALE GENOMIC DNA]</scope>
</reference>
<evidence type="ECO:0000313" key="2">
    <source>
        <dbReference type="Proteomes" id="UP001497516"/>
    </source>
</evidence>
<name>A0AAV2DS31_9ROSI</name>
<dbReference type="AlphaFoldDB" id="A0AAV2DS31"/>
<protein>
    <recommendedName>
        <fullName evidence="3">Reverse transcriptase zinc-binding domain-containing protein</fullName>
    </recommendedName>
</protein>
<dbReference type="Proteomes" id="UP001497516">
    <property type="component" value="Chromosome 3"/>
</dbReference>
<keyword evidence="2" id="KW-1185">Reference proteome</keyword>
<evidence type="ECO:0008006" key="3">
    <source>
        <dbReference type="Google" id="ProtNLM"/>
    </source>
</evidence>